<reference evidence="3" key="1">
    <citation type="journal article" date="2019" name="Int. J. Syst. Evol. Microbiol.">
        <title>The Global Catalogue of Microorganisms (GCM) 10K type strain sequencing project: providing services to taxonomists for standard genome sequencing and annotation.</title>
        <authorList>
            <consortium name="The Broad Institute Genomics Platform"/>
            <consortium name="The Broad Institute Genome Sequencing Center for Infectious Disease"/>
            <person name="Wu L."/>
            <person name="Ma J."/>
        </authorList>
    </citation>
    <scope>NUCLEOTIDE SEQUENCE [LARGE SCALE GENOMIC DNA]</scope>
    <source>
        <strain evidence="3">JCM 4147</strain>
    </source>
</reference>
<dbReference type="RefSeq" id="WP_386420388.1">
    <property type="nucleotide sequence ID" value="NZ_JBHSPU010000016.1"/>
</dbReference>
<evidence type="ECO:0008006" key="4">
    <source>
        <dbReference type="Google" id="ProtNLM"/>
    </source>
</evidence>
<protein>
    <recommendedName>
        <fullName evidence="4">Transposase</fullName>
    </recommendedName>
</protein>
<evidence type="ECO:0000313" key="3">
    <source>
        <dbReference type="Proteomes" id="UP001596200"/>
    </source>
</evidence>
<accession>A0ABW1GPB5</accession>
<feature type="region of interest" description="Disordered" evidence="1">
    <location>
        <begin position="50"/>
        <end position="105"/>
    </location>
</feature>
<organism evidence="2 3">
    <name type="scientific">Streptomyces pulveraceus</name>
    <dbReference type="NCBI Taxonomy" id="68258"/>
    <lineage>
        <taxon>Bacteria</taxon>
        <taxon>Bacillati</taxon>
        <taxon>Actinomycetota</taxon>
        <taxon>Actinomycetes</taxon>
        <taxon>Kitasatosporales</taxon>
        <taxon>Streptomycetaceae</taxon>
        <taxon>Streptomyces</taxon>
    </lineage>
</organism>
<dbReference type="PANTHER" id="PTHR30007">
    <property type="entry name" value="PHP DOMAIN PROTEIN"/>
    <property type="match status" value="1"/>
</dbReference>
<feature type="compositionally biased region" description="Polar residues" evidence="1">
    <location>
        <begin position="87"/>
        <end position="97"/>
    </location>
</feature>
<proteinExistence type="predicted"/>
<evidence type="ECO:0000256" key="1">
    <source>
        <dbReference type="SAM" id="MobiDB-lite"/>
    </source>
</evidence>
<keyword evidence="3" id="KW-1185">Reference proteome</keyword>
<dbReference type="Proteomes" id="UP001596200">
    <property type="component" value="Unassembled WGS sequence"/>
</dbReference>
<gene>
    <name evidence="2" type="ORF">ACFP1B_18590</name>
</gene>
<evidence type="ECO:0000313" key="2">
    <source>
        <dbReference type="EMBL" id="MFC5915412.1"/>
    </source>
</evidence>
<comment type="caution">
    <text evidence="2">The sequence shown here is derived from an EMBL/GenBank/DDBJ whole genome shotgun (WGS) entry which is preliminary data.</text>
</comment>
<name>A0ABW1GPB5_9ACTN</name>
<dbReference type="EMBL" id="JBHSPU010000016">
    <property type="protein sequence ID" value="MFC5915412.1"/>
    <property type="molecule type" value="Genomic_DNA"/>
</dbReference>
<dbReference type="PANTHER" id="PTHR30007:SF0">
    <property type="entry name" value="TRANSPOSASE"/>
    <property type="match status" value="1"/>
</dbReference>
<sequence>MNAILYVDCTSMSRRYLPHDVPPQQSVYGHPAHWRADGIYDRLTGLLQRQLRPSEGRTPTPPHVSLAPKASGPPPTSSTPTRASTPQRESSAANDTSPPTPSASC</sequence>